<sequence length="67" mass="7711">VIISIGLSFVLKLIRNEEKKVDIRDIELKNRSECPQCGAKFDSKPKYCYNCNTYLKEELGEIIGSEK</sequence>
<evidence type="ECO:0008006" key="2">
    <source>
        <dbReference type="Google" id="ProtNLM"/>
    </source>
</evidence>
<gene>
    <name evidence="1" type="ORF">S03H2_15859</name>
</gene>
<reference evidence="1" key="1">
    <citation type="journal article" date="2014" name="Front. Microbiol.">
        <title>High frequency of phylogenetically diverse reductive dehalogenase-homologous genes in deep subseafloor sedimentary metagenomes.</title>
        <authorList>
            <person name="Kawai M."/>
            <person name="Futagami T."/>
            <person name="Toyoda A."/>
            <person name="Takaki Y."/>
            <person name="Nishi S."/>
            <person name="Hori S."/>
            <person name="Arai W."/>
            <person name="Tsubouchi T."/>
            <person name="Morono Y."/>
            <person name="Uchiyama I."/>
            <person name="Ito T."/>
            <person name="Fujiyama A."/>
            <person name="Inagaki F."/>
            <person name="Takami H."/>
        </authorList>
    </citation>
    <scope>NUCLEOTIDE SEQUENCE</scope>
    <source>
        <strain evidence="1">Expedition CK06-06</strain>
    </source>
</reference>
<accession>X1GTP8</accession>
<evidence type="ECO:0000313" key="1">
    <source>
        <dbReference type="EMBL" id="GAH36393.1"/>
    </source>
</evidence>
<dbReference type="EMBL" id="BARU01008070">
    <property type="protein sequence ID" value="GAH36393.1"/>
    <property type="molecule type" value="Genomic_DNA"/>
</dbReference>
<dbReference type="AlphaFoldDB" id="X1GTP8"/>
<organism evidence="1">
    <name type="scientific">marine sediment metagenome</name>
    <dbReference type="NCBI Taxonomy" id="412755"/>
    <lineage>
        <taxon>unclassified sequences</taxon>
        <taxon>metagenomes</taxon>
        <taxon>ecological metagenomes</taxon>
    </lineage>
</organism>
<proteinExistence type="predicted"/>
<protein>
    <recommendedName>
        <fullName evidence="2">Zinc-ribbon domain-containing protein</fullName>
    </recommendedName>
</protein>
<name>X1GTP8_9ZZZZ</name>
<feature type="non-terminal residue" evidence="1">
    <location>
        <position position="1"/>
    </location>
</feature>
<comment type="caution">
    <text evidence="1">The sequence shown here is derived from an EMBL/GenBank/DDBJ whole genome shotgun (WGS) entry which is preliminary data.</text>
</comment>